<dbReference type="PROSITE" id="PS00141">
    <property type="entry name" value="ASP_PROTEASE"/>
    <property type="match status" value="1"/>
</dbReference>
<comment type="similarity">
    <text evidence="1">Belongs to the DDI1 family.</text>
</comment>
<keyword evidence="4" id="KW-0378">Hydrolase</keyword>
<gene>
    <name evidence="5" type="ORF">HHI36_009945</name>
</gene>
<accession>A0ABD2MHB4</accession>
<dbReference type="Gene3D" id="2.40.70.10">
    <property type="entry name" value="Acid Proteases"/>
    <property type="match status" value="1"/>
</dbReference>
<dbReference type="CDD" id="cd00303">
    <property type="entry name" value="retropepsin_like"/>
    <property type="match status" value="1"/>
</dbReference>
<evidence type="ECO:0000256" key="2">
    <source>
        <dbReference type="ARBA" id="ARBA00022670"/>
    </source>
</evidence>
<keyword evidence="3" id="KW-0064">Aspartyl protease</keyword>
<dbReference type="Proteomes" id="UP001516400">
    <property type="component" value="Unassembled WGS sequence"/>
</dbReference>
<dbReference type="GO" id="GO:0006508">
    <property type="term" value="P:proteolysis"/>
    <property type="evidence" value="ECO:0007669"/>
    <property type="project" value="UniProtKB-KW"/>
</dbReference>
<evidence type="ECO:0000313" key="5">
    <source>
        <dbReference type="EMBL" id="KAL3265744.1"/>
    </source>
</evidence>
<keyword evidence="6" id="KW-1185">Reference proteome</keyword>
<sequence length="132" mass="14974">MAPEIVIRGATPSDRSSLYVFGYVNDKPVDLLVDTGATKTIIRPDVLLFEKPTKRKGSKKLQTETGQEIPTHGIMRVNLEIGSLVFRHEVTPADIKEEVILGMNVIKRFGINLDLKKDVLRIDNERFRLKMQ</sequence>
<evidence type="ECO:0008006" key="7">
    <source>
        <dbReference type="Google" id="ProtNLM"/>
    </source>
</evidence>
<reference evidence="5 6" key="1">
    <citation type="journal article" date="2021" name="BMC Biol.">
        <title>Horizontally acquired antibacterial genes associated with adaptive radiation of ladybird beetles.</title>
        <authorList>
            <person name="Li H.S."/>
            <person name="Tang X.F."/>
            <person name="Huang Y.H."/>
            <person name="Xu Z.Y."/>
            <person name="Chen M.L."/>
            <person name="Du X.Y."/>
            <person name="Qiu B.Y."/>
            <person name="Chen P.T."/>
            <person name="Zhang W."/>
            <person name="Slipinski A."/>
            <person name="Escalona H.E."/>
            <person name="Waterhouse R.M."/>
            <person name="Zwick A."/>
            <person name="Pang H."/>
        </authorList>
    </citation>
    <scope>NUCLEOTIDE SEQUENCE [LARGE SCALE GENOMIC DNA]</scope>
    <source>
        <strain evidence="5">SYSU2018</strain>
    </source>
</reference>
<evidence type="ECO:0000256" key="1">
    <source>
        <dbReference type="ARBA" id="ARBA00009136"/>
    </source>
</evidence>
<protein>
    <recommendedName>
        <fullName evidence="7">Peptidase A2 domain-containing protein</fullName>
    </recommendedName>
</protein>
<dbReference type="EMBL" id="JABFTP020000001">
    <property type="protein sequence ID" value="KAL3265744.1"/>
    <property type="molecule type" value="Genomic_DNA"/>
</dbReference>
<evidence type="ECO:0000313" key="6">
    <source>
        <dbReference type="Proteomes" id="UP001516400"/>
    </source>
</evidence>
<dbReference type="AlphaFoldDB" id="A0ABD2MHB4"/>
<name>A0ABD2MHB4_9CUCU</name>
<dbReference type="GO" id="GO:0004190">
    <property type="term" value="F:aspartic-type endopeptidase activity"/>
    <property type="evidence" value="ECO:0007669"/>
    <property type="project" value="UniProtKB-KW"/>
</dbReference>
<dbReference type="InterPro" id="IPR021109">
    <property type="entry name" value="Peptidase_aspartic_dom_sf"/>
</dbReference>
<proteinExistence type="inferred from homology"/>
<dbReference type="Pfam" id="PF13975">
    <property type="entry name" value="gag-asp_proteas"/>
    <property type="match status" value="1"/>
</dbReference>
<dbReference type="InterPro" id="IPR001969">
    <property type="entry name" value="Aspartic_peptidase_AS"/>
</dbReference>
<evidence type="ECO:0000256" key="4">
    <source>
        <dbReference type="ARBA" id="ARBA00022801"/>
    </source>
</evidence>
<dbReference type="PANTHER" id="PTHR12917:SF1">
    <property type="entry name" value="AT13091P"/>
    <property type="match status" value="1"/>
</dbReference>
<dbReference type="PANTHER" id="PTHR12917">
    <property type="entry name" value="ASPARTYL PROTEASE DDI-RELATED"/>
    <property type="match status" value="1"/>
</dbReference>
<keyword evidence="2" id="KW-0645">Protease</keyword>
<organism evidence="5 6">
    <name type="scientific">Cryptolaemus montrouzieri</name>
    <dbReference type="NCBI Taxonomy" id="559131"/>
    <lineage>
        <taxon>Eukaryota</taxon>
        <taxon>Metazoa</taxon>
        <taxon>Ecdysozoa</taxon>
        <taxon>Arthropoda</taxon>
        <taxon>Hexapoda</taxon>
        <taxon>Insecta</taxon>
        <taxon>Pterygota</taxon>
        <taxon>Neoptera</taxon>
        <taxon>Endopterygota</taxon>
        <taxon>Coleoptera</taxon>
        <taxon>Polyphaga</taxon>
        <taxon>Cucujiformia</taxon>
        <taxon>Coccinelloidea</taxon>
        <taxon>Coccinellidae</taxon>
        <taxon>Scymninae</taxon>
        <taxon>Scymnini</taxon>
        <taxon>Cryptolaemus</taxon>
    </lineage>
</organism>
<comment type="caution">
    <text evidence="5">The sequence shown here is derived from an EMBL/GenBank/DDBJ whole genome shotgun (WGS) entry which is preliminary data.</text>
</comment>
<evidence type="ECO:0000256" key="3">
    <source>
        <dbReference type="ARBA" id="ARBA00022750"/>
    </source>
</evidence>
<dbReference type="SUPFAM" id="SSF50630">
    <property type="entry name" value="Acid proteases"/>
    <property type="match status" value="1"/>
</dbReference>